<evidence type="ECO:0000313" key="2">
    <source>
        <dbReference type="Proteomes" id="UP001171606"/>
    </source>
</evidence>
<reference evidence="1" key="1">
    <citation type="submission" date="2023-07" db="EMBL/GenBank/DDBJ databases">
        <title>A collection of bacterial strains from the Burkholderia cepacia Research Laboratory and Repository.</title>
        <authorList>
            <person name="Lipuma J."/>
            <person name="Spilker T."/>
            <person name="Caverly L."/>
        </authorList>
    </citation>
    <scope>NUCLEOTIDE SEQUENCE</scope>
    <source>
        <strain evidence="1">AU42020</strain>
    </source>
</reference>
<dbReference type="RefSeq" id="WP_301756699.1">
    <property type="nucleotide sequence ID" value="NZ_JAUJSQ010000011.1"/>
</dbReference>
<accession>A0ABT8PHQ2</accession>
<sequence>MKITSTSTQHAMYRDILGLTADEIGRIAIGTPVRVRLQASLSGAVRSLPRPQENASTTPCAARTALRILD</sequence>
<keyword evidence="2" id="KW-1185">Reference proteome</keyword>
<gene>
    <name evidence="1" type="ORF">QZM52_25205</name>
</gene>
<protein>
    <submittedName>
        <fullName evidence="1">Uncharacterized protein</fullName>
    </submittedName>
</protein>
<name>A0ABT8PHQ2_9BURK</name>
<dbReference type="EMBL" id="JAUJSQ010000011">
    <property type="protein sequence ID" value="MDN7934591.1"/>
    <property type="molecule type" value="Genomic_DNA"/>
</dbReference>
<evidence type="ECO:0000313" key="1">
    <source>
        <dbReference type="EMBL" id="MDN7934591.1"/>
    </source>
</evidence>
<proteinExistence type="predicted"/>
<dbReference type="Proteomes" id="UP001171606">
    <property type="component" value="Unassembled WGS sequence"/>
</dbReference>
<organism evidence="1 2">
    <name type="scientific">Burkholderia metallica</name>
    <dbReference type="NCBI Taxonomy" id="488729"/>
    <lineage>
        <taxon>Bacteria</taxon>
        <taxon>Pseudomonadati</taxon>
        <taxon>Pseudomonadota</taxon>
        <taxon>Betaproteobacteria</taxon>
        <taxon>Burkholderiales</taxon>
        <taxon>Burkholderiaceae</taxon>
        <taxon>Burkholderia</taxon>
        <taxon>Burkholderia cepacia complex</taxon>
    </lineage>
</organism>
<comment type="caution">
    <text evidence="1">The sequence shown here is derived from an EMBL/GenBank/DDBJ whole genome shotgun (WGS) entry which is preliminary data.</text>
</comment>